<evidence type="ECO:0000256" key="8">
    <source>
        <dbReference type="ARBA" id="ARBA00023163"/>
    </source>
</evidence>
<feature type="domain" description="C2H2-type" evidence="13">
    <location>
        <begin position="877"/>
        <end position="904"/>
    </location>
</feature>
<keyword evidence="5" id="KW-0862">Zinc</keyword>
<evidence type="ECO:0000256" key="4">
    <source>
        <dbReference type="ARBA" id="ARBA00022771"/>
    </source>
</evidence>
<feature type="region of interest" description="Disordered" evidence="11">
    <location>
        <begin position="237"/>
        <end position="356"/>
    </location>
</feature>
<dbReference type="SMART" id="SM00225">
    <property type="entry name" value="BTB"/>
    <property type="match status" value="1"/>
</dbReference>
<keyword evidence="7" id="KW-0238">DNA-binding</keyword>
<evidence type="ECO:0000256" key="10">
    <source>
        <dbReference type="PROSITE-ProRule" id="PRU00042"/>
    </source>
</evidence>
<dbReference type="PROSITE" id="PS50157">
    <property type="entry name" value="ZINC_FINGER_C2H2_2"/>
    <property type="match status" value="2"/>
</dbReference>
<dbReference type="GO" id="GO:0000978">
    <property type="term" value="F:RNA polymerase II cis-regulatory region sequence-specific DNA binding"/>
    <property type="evidence" value="ECO:0007669"/>
    <property type="project" value="TreeGrafter"/>
</dbReference>
<organism evidence="14 15">
    <name type="scientific">Dissostichus eleginoides</name>
    <name type="common">Patagonian toothfish</name>
    <name type="synonym">Dissostichus amissus</name>
    <dbReference type="NCBI Taxonomy" id="100907"/>
    <lineage>
        <taxon>Eukaryota</taxon>
        <taxon>Metazoa</taxon>
        <taxon>Chordata</taxon>
        <taxon>Craniata</taxon>
        <taxon>Vertebrata</taxon>
        <taxon>Euteleostomi</taxon>
        <taxon>Actinopterygii</taxon>
        <taxon>Neopterygii</taxon>
        <taxon>Teleostei</taxon>
        <taxon>Neoteleostei</taxon>
        <taxon>Acanthomorphata</taxon>
        <taxon>Eupercaria</taxon>
        <taxon>Perciformes</taxon>
        <taxon>Notothenioidei</taxon>
        <taxon>Nototheniidae</taxon>
        <taxon>Dissostichus</taxon>
    </lineage>
</organism>
<dbReference type="PANTHER" id="PTHR46105:SF5">
    <property type="entry name" value="ZINC FINGER AND BTB DOMAIN-CONTAINING PROTEIN 44 ISOFORM X1"/>
    <property type="match status" value="1"/>
</dbReference>
<evidence type="ECO:0000256" key="3">
    <source>
        <dbReference type="ARBA" id="ARBA00022737"/>
    </source>
</evidence>
<keyword evidence="9" id="KW-0539">Nucleus</keyword>
<feature type="compositionally biased region" description="Basic and acidic residues" evidence="11">
    <location>
        <begin position="813"/>
        <end position="824"/>
    </location>
</feature>
<evidence type="ECO:0000256" key="1">
    <source>
        <dbReference type="ARBA" id="ARBA00004123"/>
    </source>
</evidence>
<feature type="region of interest" description="Disordered" evidence="11">
    <location>
        <begin position="619"/>
        <end position="638"/>
    </location>
</feature>
<dbReference type="Pfam" id="PF00651">
    <property type="entry name" value="BTB"/>
    <property type="match status" value="1"/>
</dbReference>
<evidence type="ECO:0000256" key="7">
    <source>
        <dbReference type="ARBA" id="ARBA00023125"/>
    </source>
</evidence>
<feature type="compositionally biased region" description="Low complexity" evidence="11">
    <location>
        <begin position="390"/>
        <end position="404"/>
    </location>
</feature>
<dbReference type="SUPFAM" id="SSF54695">
    <property type="entry name" value="POZ domain"/>
    <property type="match status" value="1"/>
</dbReference>
<dbReference type="FunFam" id="3.30.160.60:FF:000110">
    <property type="entry name" value="Zinc finger protein-like"/>
    <property type="match status" value="1"/>
</dbReference>
<keyword evidence="8" id="KW-0804">Transcription</keyword>
<evidence type="ECO:0000256" key="11">
    <source>
        <dbReference type="SAM" id="MobiDB-lite"/>
    </source>
</evidence>
<reference evidence="14" key="1">
    <citation type="submission" date="2023-04" db="EMBL/GenBank/DDBJ databases">
        <title>Chromosome-level genome of Chaenocephalus aceratus.</title>
        <authorList>
            <person name="Park H."/>
        </authorList>
    </citation>
    <scope>NUCLEOTIDE SEQUENCE</scope>
    <source>
        <strain evidence="14">DE</strain>
        <tissue evidence="14">Muscle</tissue>
    </source>
</reference>
<name>A0AAD9BXY1_DISEL</name>
<evidence type="ECO:0000256" key="5">
    <source>
        <dbReference type="ARBA" id="ARBA00022833"/>
    </source>
</evidence>
<dbReference type="AlphaFoldDB" id="A0AAD9BXY1"/>
<protein>
    <submittedName>
        <fullName evidence="14">Hypermethylated in cancer 2 protein</fullName>
    </submittedName>
</protein>
<accession>A0AAD9BXY1</accession>
<feature type="domain" description="C2H2-type" evidence="13">
    <location>
        <begin position="905"/>
        <end position="927"/>
    </location>
</feature>
<feature type="compositionally biased region" description="Low complexity" evidence="11">
    <location>
        <begin position="338"/>
        <end position="355"/>
    </location>
</feature>
<dbReference type="InterPro" id="IPR000210">
    <property type="entry name" value="BTB/POZ_dom"/>
</dbReference>
<feature type="compositionally biased region" description="Basic and acidic residues" evidence="11">
    <location>
        <begin position="305"/>
        <end position="319"/>
    </location>
</feature>
<dbReference type="EMBL" id="JASDAP010000015">
    <property type="protein sequence ID" value="KAK1891326.1"/>
    <property type="molecule type" value="Genomic_DNA"/>
</dbReference>
<dbReference type="InterPro" id="IPR011333">
    <property type="entry name" value="SKP1/BTB/POZ_sf"/>
</dbReference>
<evidence type="ECO:0000256" key="6">
    <source>
        <dbReference type="ARBA" id="ARBA00023015"/>
    </source>
</evidence>
<evidence type="ECO:0000259" key="12">
    <source>
        <dbReference type="PROSITE" id="PS50097"/>
    </source>
</evidence>
<proteinExistence type="predicted"/>
<dbReference type="FunFam" id="3.30.160.60:FF:000446">
    <property type="entry name" value="Zinc finger protein"/>
    <property type="match status" value="1"/>
</dbReference>
<feature type="region of interest" description="Disordered" evidence="11">
    <location>
        <begin position="387"/>
        <end position="407"/>
    </location>
</feature>
<sequence length="942" mass="104642">MQAAPCAWGASIHAASLLTSLNVQREQGQFCDVVLRPKQDPGELYPAHRCVLAASSPVLASILSSTGALVELQAPCLSDSVLPLLLDFIYTGDLPYSRSQHQYHNLLTAACYLQMDVLQEALKARQQTEAEAGDNANVSTGTLIKYLPLSLEPEDHPYSANVGTCNDIDPCRSSSKNGTNHCSRNNTSSLRKVNTCHSISESTESSVNTGNCRQEPQDLILSIPCIVEVLGESGDDKEVQKDQFHSGHSAGSVKPKPWHGSTDGELESTVEDRRRSNKLCTSEEKEEETSRKEKKQGLCLTFPSKAEDTQTKRKEDTTQIRHSPLLHFSTSHLKDNVSPSQCSSSSSSSSPSPCSGCVPVIRHSSRAAMLQLEEEAPMPPYHLVSQASVGSSRAPYSRSGSSDSDNIDEGITSTHGNLHGAQNQAYINNKDHIGAQNWDYKETSDQSDTLKPDYNISNTYHLIGQNSEQMSITDPNDHHAHCVSVNKKYIKHIRDDSQNMDCSNFTRGLKYKMYDTFEDFPSKHQRMDCSDYQNVWMANAAEEQSIQSQDLRNTVPLPVLDSDTGSDSLWEDLCTQEDVKEEHSQEECETVNRNTAKMDKRYNVLQLVSRTHQSCLDDVTGGRSSFDCPTSVEPENMPGIDIKEPPFTLTMPAAHNMSDPTYSVVGPSYRGHLEYHCLPEEETHLSHQYSGRKHSHHPDHSYPSSDEEETGTFASQGYSSLRQHFATRTTDQILLLDISAKPAEFLFANALRQKETFGNGFRKNNREQLSEATSVAGVDSKYWAGETSVKESKSVGKDRSRPKIEVIHKSAVEKRVSKHKDGDSKTPAMTICSPPNVQDSVQASMSSILSVCIPSSRSASMPTTISARVSNPVQHPFQCSLCERSFSQRGSLNRHVRSHLGVRPFPCPRCPMTFSRQYRVTEHMRVHQRCVILSDFRRHPAS</sequence>
<evidence type="ECO:0000256" key="2">
    <source>
        <dbReference type="ARBA" id="ARBA00022723"/>
    </source>
</evidence>
<dbReference type="Pfam" id="PF00096">
    <property type="entry name" value="zf-C2H2"/>
    <property type="match status" value="2"/>
</dbReference>
<dbReference type="InterPro" id="IPR050457">
    <property type="entry name" value="ZnFinger_BTB_dom_contain"/>
</dbReference>
<dbReference type="GO" id="GO:0000981">
    <property type="term" value="F:DNA-binding transcription factor activity, RNA polymerase II-specific"/>
    <property type="evidence" value="ECO:0007669"/>
    <property type="project" value="TreeGrafter"/>
</dbReference>
<dbReference type="PANTHER" id="PTHR46105">
    <property type="entry name" value="AGAP004733-PA"/>
    <property type="match status" value="1"/>
</dbReference>
<dbReference type="PROSITE" id="PS00028">
    <property type="entry name" value="ZINC_FINGER_C2H2_1"/>
    <property type="match status" value="2"/>
</dbReference>
<dbReference type="Proteomes" id="UP001228049">
    <property type="component" value="Unassembled WGS sequence"/>
</dbReference>
<dbReference type="PROSITE" id="PS50097">
    <property type="entry name" value="BTB"/>
    <property type="match status" value="1"/>
</dbReference>
<dbReference type="GO" id="GO:0005634">
    <property type="term" value="C:nucleus"/>
    <property type="evidence" value="ECO:0007669"/>
    <property type="project" value="UniProtKB-SubCell"/>
</dbReference>
<dbReference type="InterPro" id="IPR036236">
    <property type="entry name" value="Znf_C2H2_sf"/>
</dbReference>
<dbReference type="InterPro" id="IPR013087">
    <property type="entry name" value="Znf_C2H2_type"/>
</dbReference>
<dbReference type="SUPFAM" id="SSF57667">
    <property type="entry name" value="beta-beta-alpha zinc fingers"/>
    <property type="match status" value="1"/>
</dbReference>
<evidence type="ECO:0000313" key="14">
    <source>
        <dbReference type="EMBL" id="KAK1891326.1"/>
    </source>
</evidence>
<keyword evidence="2" id="KW-0479">Metal-binding</keyword>
<dbReference type="Gene3D" id="3.30.160.60">
    <property type="entry name" value="Classic Zinc Finger"/>
    <property type="match status" value="2"/>
</dbReference>
<evidence type="ECO:0000256" key="9">
    <source>
        <dbReference type="ARBA" id="ARBA00023242"/>
    </source>
</evidence>
<dbReference type="Gene3D" id="3.30.710.10">
    <property type="entry name" value="Potassium Channel Kv1.1, Chain A"/>
    <property type="match status" value="1"/>
</dbReference>
<keyword evidence="3" id="KW-0677">Repeat</keyword>
<feature type="domain" description="BTB" evidence="12">
    <location>
        <begin position="31"/>
        <end position="98"/>
    </location>
</feature>
<keyword evidence="6" id="KW-0805">Transcription regulation</keyword>
<dbReference type="SMART" id="SM00355">
    <property type="entry name" value="ZnF_C2H2"/>
    <property type="match status" value="2"/>
</dbReference>
<keyword evidence="4 10" id="KW-0863">Zinc-finger</keyword>
<keyword evidence="15" id="KW-1185">Reference proteome</keyword>
<comment type="caution">
    <text evidence="14">The sequence shown here is derived from an EMBL/GenBank/DDBJ whole genome shotgun (WGS) entry which is preliminary data.</text>
</comment>
<feature type="region of interest" description="Disordered" evidence="11">
    <location>
        <begin position="813"/>
        <end position="835"/>
    </location>
</feature>
<dbReference type="GO" id="GO:0008270">
    <property type="term" value="F:zinc ion binding"/>
    <property type="evidence" value="ECO:0007669"/>
    <property type="project" value="UniProtKB-KW"/>
</dbReference>
<evidence type="ECO:0000259" key="13">
    <source>
        <dbReference type="PROSITE" id="PS50157"/>
    </source>
</evidence>
<comment type="subcellular location">
    <subcellularLocation>
        <location evidence="1">Nucleus</location>
    </subcellularLocation>
</comment>
<gene>
    <name evidence="14" type="ORF">KUDE01_010154</name>
</gene>
<evidence type="ECO:0000313" key="15">
    <source>
        <dbReference type="Proteomes" id="UP001228049"/>
    </source>
</evidence>
<feature type="region of interest" description="Disordered" evidence="11">
    <location>
        <begin position="684"/>
        <end position="712"/>
    </location>
</feature>